<gene>
    <name evidence="1" type="ORF">PHIRE_URLA_28</name>
</gene>
<organism evidence="1 2">
    <name type="scientific">Arthrobacter phage Urla</name>
    <dbReference type="NCBI Taxonomy" id="2047867"/>
    <lineage>
        <taxon>Viruses</taxon>
        <taxon>Duplodnaviria</taxon>
        <taxon>Heunggongvirae</taxon>
        <taxon>Uroviricota</taxon>
        <taxon>Caudoviricetes</taxon>
        <taxon>Korravirus</taxon>
        <taxon>Korravirus urla</taxon>
    </lineage>
</organism>
<accession>A0A2H4P935</accession>
<protein>
    <submittedName>
        <fullName evidence="1">Uncharacterized protein</fullName>
    </submittedName>
</protein>
<proteinExistence type="predicted"/>
<reference evidence="1 2" key="1">
    <citation type="submission" date="2017-10" db="EMBL/GenBank/DDBJ databases">
        <authorList>
            <person name="Wallace C.M."/>
            <person name="Araujo I.V."/>
            <person name="Knowles D.M."/>
            <person name="Gentleman M.R."/>
            <person name="Carpenter B.S."/>
            <person name="Collins S.F."/>
            <person name="O'Neill W.B."/>
            <person name="Benjamin L.P."/>
            <person name="Glaser A.E."/>
            <person name="Habdas M.E."/>
            <person name="Crisci M.K."/>
            <person name="Schulingkamp K.E."/>
            <person name="Hartwell M.C."/>
            <person name="Williams K.C."/>
            <person name="Lee-Soety J.Y."/>
            <person name="Stoner T.H."/>
            <person name="Garlena R.A."/>
            <person name="Russell D.A."/>
            <person name="Pope W.H."/>
            <person name="Jacobs-Sera D."/>
            <person name="Hatfull G.F."/>
        </authorList>
    </citation>
    <scope>NUCLEOTIDE SEQUENCE [LARGE SCALE GENOMIC DNA]</scope>
</reference>
<evidence type="ECO:0000313" key="2">
    <source>
        <dbReference type="Proteomes" id="UP000240532"/>
    </source>
</evidence>
<evidence type="ECO:0000313" key="1">
    <source>
        <dbReference type="EMBL" id="ATW58743.1"/>
    </source>
</evidence>
<sequence>MPRGIYGFWDYLDKCVVCGVPKAQHRKDQKLRPGKFPCLHGGNHKFSVWVPDETEDRDCLACNPEFTGHYRHICKDQLAEELQ</sequence>
<dbReference type="Proteomes" id="UP000240532">
    <property type="component" value="Segment"/>
</dbReference>
<dbReference type="EMBL" id="MG198779">
    <property type="protein sequence ID" value="ATW58743.1"/>
    <property type="molecule type" value="Genomic_DNA"/>
</dbReference>
<keyword evidence="2" id="KW-1185">Reference proteome</keyword>
<name>A0A2H4P935_9CAUD</name>